<evidence type="ECO:0000313" key="5">
    <source>
        <dbReference type="Proteomes" id="UP000178892"/>
    </source>
</evidence>
<dbReference type="CDD" id="cd01310">
    <property type="entry name" value="TatD_DNAse"/>
    <property type="match status" value="1"/>
</dbReference>
<evidence type="ECO:0008006" key="6">
    <source>
        <dbReference type="Google" id="ProtNLM"/>
    </source>
</evidence>
<dbReference type="Proteomes" id="UP000178892">
    <property type="component" value="Unassembled WGS sequence"/>
</dbReference>
<sequence>MFFDTHTHVNFSAFSAKGGSASGGKDDTDATIKRALDSHTWMINVGTQVDTSKAAVELASKYPQGVFAAIGLHPVHTWQQMLDEEESHFKSRAEVFDEAKYEKLLNNKVVAVGECGLDYYRVSKDSNQEAVISKQKSEFIKQINFAKEHKLPMTIHCRDAYNDLLEILKSEYSGLPAVIHSFTDTWETAKKFLDQGYYIAFNGILTFDKIGRLAEVVSKMPFDKLLVETDAPYLTPPPFRGKRNEPAYVKYVVAKIAEIRGRSSEEMASRTFENARRLFKI</sequence>
<dbReference type="PIRSF" id="PIRSF005902">
    <property type="entry name" value="DNase_TatD"/>
    <property type="match status" value="1"/>
</dbReference>
<feature type="binding site" evidence="3">
    <location>
        <position position="6"/>
    </location>
    <ligand>
        <name>a divalent metal cation</name>
        <dbReference type="ChEBI" id="CHEBI:60240"/>
        <label>1</label>
    </ligand>
</feature>
<dbReference type="PANTHER" id="PTHR46124">
    <property type="entry name" value="D-AMINOACYL-TRNA DEACYLASE"/>
    <property type="match status" value="1"/>
</dbReference>
<dbReference type="GO" id="GO:0004536">
    <property type="term" value="F:DNA nuclease activity"/>
    <property type="evidence" value="ECO:0007669"/>
    <property type="project" value="InterPro"/>
</dbReference>
<evidence type="ECO:0000256" key="1">
    <source>
        <dbReference type="ARBA" id="ARBA00022723"/>
    </source>
</evidence>
<dbReference type="FunFam" id="3.20.20.140:FF:000005">
    <property type="entry name" value="TatD family hydrolase"/>
    <property type="match status" value="1"/>
</dbReference>
<dbReference type="InterPro" id="IPR001130">
    <property type="entry name" value="TatD-like"/>
</dbReference>
<name>A0A1F5NV15_9BACT</name>
<dbReference type="EMBL" id="MFEL01000008">
    <property type="protein sequence ID" value="OGE81507.1"/>
    <property type="molecule type" value="Genomic_DNA"/>
</dbReference>
<dbReference type="Gene3D" id="3.20.20.140">
    <property type="entry name" value="Metal-dependent hydrolases"/>
    <property type="match status" value="1"/>
</dbReference>
<evidence type="ECO:0000256" key="2">
    <source>
        <dbReference type="ARBA" id="ARBA00022801"/>
    </source>
</evidence>
<dbReference type="GO" id="GO:0016788">
    <property type="term" value="F:hydrolase activity, acting on ester bonds"/>
    <property type="evidence" value="ECO:0007669"/>
    <property type="project" value="InterPro"/>
</dbReference>
<keyword evidence="2" id="KW-0378">Hydrolase</keyword>
<dbReference type="InterPro" id="IPR018228">
    <property type="entry name" value="DNase_TatD-rel_CS"/>
</dbReference>
<feature type="binding site" evidence="3">
    <location>
        <position position="114"/>
    </location>
    <ligand>
        <name>a divalent metal cation</name>
        <dbReference type="ChEBI" id="CHEBI:60240"/>
        <label>1</label>
    </ligand>
</feature>
<comment type="caution">
    <text evidence="4">The sequence shown here is derived from an EMBL/GenBank/DDBJ whole genome shotgun (WGS) entry which is preliminary data.</text>
</comment>
<dbReference type="PROSITE" id="PS01091">
    <property type="entry name" value="TATD_3"/>
    <property type="match status" value="1"/>
</dbReference>
<dbReference type="NCBIfam" id="TIGR00010">
    <property type="entry name" value="YchF/TatD family DNA exonuclease"/>
    <property type="match status" value="1"/>
</dbReference>
<dbReference type="InterPro" id="IPR015991">
    <property type="entry name" value="TatD/YcfH-like"/>
</dbReference>
<accession>A0A1F5NV15</accession>
<dbReference type="PANTHER" id="PTHR46124:SF2">
    <property type="entry name" value="D-AMINOACYL-TRNA DEACYLASE"/>
    <property type="match status" value="1"/>
</dbReference>
<organism evidence="4 5">
    <name type="scientific">Candidatus Doudnabacteria bacterium RIFCSPHIGHO2_01_FULL_46_24</name>
    <dbReference type="NCBI Taxonomy" id="1817825"/>
    <lineage>
        <taxon>Bacteria</taxon>
        <taxon>Candidatus Doudnaibacteriota</taxon>
    </lineage>
</organism>
<dbReference type="PROSITE" id="PS01137">
    <property type="entry name" value="TATD_1"/>
    <property type="match status" value="1"/>
</dbReference>
<dbReference type="AlphaFoldDB" id="A0A1F5NV15"/>
<feature type="binding site" evidence="3">
    <location>
        <position position="230"/>
    </location>
    <ligand>
        <name>a divalent metal cation</name>
        <dbReference type="ChEBI" id="CHEBI:60240"/>
        <label>1</label>
    </ligand>
</feature>
<feature type="binding site" evidence="3">
    <location>
        <position position="180"/>
    </location>
    <ligand>
        <name>a divalent metal cation</name>
        <dbReference type="ChEBI" id="CHEBI:60240"/>
        <label>2</label>
    </ligand>
</feature>
<dbReference type="Pfam" id="PF01026">
    <property type="entry name" value="TatD_DNase"/>
    <property type="match status" value="1"/>
</dbReference>
<dbReference type="GO" id="GO:0005829">
    <property type="term" value="C:cytosol"/>
    <property type="evidence" value="ECO:0007669"/>
    <property type="project" value="TreeGrafter"/>
</dbReference>
<reference evidence="4 5" key="1">
    <citation type="journal article" date="2016" name="Nat. Commun.">
        <title>Thousands of microbial genomes shed light on interconnected biogeochemical processes in an aquifer system.</title>
        <authorList>
            <person name="Anantharaman K."/>
            <person name="Brown C.T."/>
            <person name="Hug L.A."/>
            <person name="Sharon I."/>
            <person name="Castelle C.J."/>
            <person name="Probst A.J."/>
            <person name="Thomas B.C."/>
            <person name="Singh A."/>
            <person name="Wilkins M.J."/>
            <person name="Karaoz U."/>
            <person name="Brodie E.L."/>
            <person name="Williams K.H."/>
            <person name="Hubbard S.S."/>
            <person name="Banfield J.F."/>
        </authorList>
    </citation>
    <scope>NUCLEOTIDE SEQUENCE [LARGE SCALE GENOMIC DNA]</scope>
</reference>
<feature type="binding site" evidence="3">
    <location>
        <position position="8"/>
    </location>
    <ligand>
        <name>a divalent metal cation</name>
        <dbReference type="ChEBI" id="CHEBI:60240"/>
        <label>1</label>
    </ligand>
</feature>
<gene>
    <name evidence="4" type="ORF">A2720_03130</name>
</gene>
<evidence type="ECO:0000256" key="3">
    <source>
        <dbReference type="PIRSR" id="PIRSR005902-1"/>
    </source>
</evidence>
<dbReference type="STRING" id="1817825.A2720_03130"/>
<feature type="binding site" evidence="3">
    <location>
        <position position="156"/>
    </location>
    <ligand>
        <name>a divalent metal cation</name>
        <dbReference type="ChEBI" id="CHEBI:60240"/>
        <label>2</label>
    </ligand>
</feature>
<dbReference type="SUPFAM" id="SSF51556">
    <property type="entry name" value="Metallo-dependent hydrolases"/>
    <property type="match status" value="1"/>
</dbReference>
<dbReference type="GO" id="GO:0046872">
    <property type="term" value="F:metal ion binding"/>
    <property type="evidence" value="ECO:0007669"/>
    <property type="project" value="UniProtKB-KW"/>
</dbReference>
<evidence type="ECO:0000313" key="4">
    <source>
        <dbReference type="EMBL" id="OGE81507.1"/>
    </source>
</evidence>
<keyword evidence="1 3" id="KW-0479">Metal-binding</keyword>
<proteinExistence type="predicted"/>
<protein>
    <recommendedName>
        <fullName evidence="6">Hydrolase TatD</fullName>
    </recommendedName>
</protein>
<dbReference type="InterPro" id="IPR032466">
    <property type="entry name" value="Metal_Hydrolase"/>
</dbReference>